<dbReference type="Pfam" id="PF08448">
    <property type="entry name" value="PAS_4"/>
    <property type="match status" value="1"/>
</dbReference>
<dbReference type="Gene3D" id="3.40.50.2300">
    <property type="match status" value="1"/>
</dbReference>
<protein>
    <recommendedName>
        <fullName evidence="2">histidine kinase</fullName>
        <ecNumber evidence="2">2.7.13.3</ecNumber>
    </recommendedName>
</protein>
<dbReference type="SUPFAM" id="SSF55874">
    <property type="entry name" value="ATPase domain of HSP90 chaperone/DNA topoisomerase II/histidine kinase"/>
    <property type="match status" value="1"/>
</dbReference>
<evidence type="ECO:0000256" key="1">
    <source>
        <dbReference type="ARBA" id="ARBA00000085"/>
    </source>
</evidence>
<evidence type="ECO:0000256" key="7">
    <source>
        <dbReference type="ARBA" id="ARBA00022840"/>
    </source>
</evidence>
<evidence type="ECO:0000259" key="11">
    <source>
        <dbReference type="PROSITE" id="PS50109"/>
    </source>
</evidence>
<keyword evidence="7 13" id="KW-0067">ATP-binding</keyword>
<dbReference type="PROSITE" id="PS50109">
    <property type="entry name" value="HIS_KIN"/>
    <property type="match status" value="1"/>
</dbReference>
<dbReference type="SMART" id="SM00387">
    <property type="entry name" value="HATPase_c"/>
    <property type="match status" value="1"/>
</dbReference>
<dbReference type="InterPro" id="IPR036890">
    <property type="entry name" value="HATPase_C_sf"/>
</dbReference>
<dbReference type="Pfam" id="PF00512">
    <property type="entry name" value="HisKA"/>
    <property type="match status" value="1"/>
</dbReference>
<dbReference type="RefSeq" id="WP_326297871.1">
    <property type="nucleotide sequence ID" value="NZ_JAYLLH010000017.1"/>
</dbReference>
<dbReference type="PANTHER" id="PTHR43065">
    <property type="entry name" value="SENSOR HISTIDINE KINASE"/>
    <property type="match status" value="1"/>
</dbReference>
<keyword evidence="10" id="KW-0472">Membrane</keyword>
<keyword evidence="4" id="KW-0808">Transferase</keyword>
<dbReference type="InterPro" id="IPR035965">
    <property type="entry name" value="PAS-like_dom_sf"/>
</dbReference>
<evidence type="ECO:0000256" key="2">
    <source>
        <dbReference type="ARBA" id="ARBA00012438"/>
    </source>
</evidence>
<evidence type="ECO:0000256" key="10">
    <source>
        <dbReference type="SAM" id="Phobius"/>
    </source>
</evidence>
<dbReference type="InterPro" id="IPR005467">
    <property type="entry name" value="His_kinase_dom"/>
</dbReference>
<dbReference type="InterPro" id="IPR011006">
    <property type="entry name" value="CheY-like_superfamily"/>
</dbReference>
<feature type="transmembrane region" description="Helical" evidence="10">
    <location>
        <begin position="21"/>
        <end position="37"/>
    </location>
</feature>
<dbReference type="Gene3D" id="3.30.450.20">
    <property type="entry name" value="PAS domain"/>
    <property type="match status" value="1"/>
</dbReference>
<accession>A0ABU6HL05</accession>
<proteinExistence type="predicted"/>
<dbReference type="SMART" id="SM00388">
    <property type="entry name" value="HisKA"/>
    <property type="match status" value="1"/>
</dbReference>
<keyword evidence="10" id="KW-0812">Transmembrane</keyword>
<evidence type="ECO:0000313" key="13">
    <source>
        <dbReference type="EMBL" id="MEC3862133.1"/>
    </source>
</evidence>
<dbReference type="Proteomes" id="UP001348149">
    <property type="component" value="Unassembled WGS sequence"/>
</dbReference>
<dbReference type="InterPro" id="IPR004358">
    <property type="entry name" value="Sig_transdc_His_kin-like_C"/>
</dbReference>
<keyword evidence="8" id="KW-0902">Two-component regulatory system</keyword>
<evidence type="ECO:0000256" key="9">
    <source>
        <dbReference type="PROSITE-ProRule" id="PRU00169"/>
    </source>
</evidence>
<gene>
    <name evidence="13" type="ORF">VK792_12635</name>
</gene>
<evidence type="ECO:0000256" key="3">
    <source>
        <dbReference type="ARBA" id="ARBA00022553"/>
    </source>
</evidence>
<evidence type="ECO:0000256" key="5">
    <source>
        <dbReference type="ARBA" id="ARBA00022741"/>
    </source>
</evidence>
<comment type="caution">
    <text evidence="13">The sequence shown here is derived from an EMBL/GenBank/DDBJ whole genome shotgun (WGS) entry which is preliminary data.</text>
</comment>
<dbReference type="SMART" id="SM00448">
    <property type="entry name" value="REC"/>
    <property type="match status" value="1"/>
</dbReference>
<dbReference type="SUPFAM" id="SSF55785">
    <property type="entry name" value="PYP-like sensor domain (PAS domain)"/>
    <property type="match status" value="1"/>
</dbReference>
<dbReference type="EMBL" id="JAYLLH010000017">
    <property type="protein sequence ID" value="MEC3862133.1"/>
    <property type="molecule type" value="Genomic_DNA"/>
</dbReference>
<dbReference type="Pfam" id="PF00072">
    <property type="entry name" value="Response_reg"/>
    <property type="match status" value="1"/>
</dbReference>
<evidence type="ECO:0000313" key="14">
    <source>
        <dbReference type="Proteomes" id="UP001348149"/>
    </source>
</evidence>
<dbReference type="PROSITE" id="PS50110">
    <property type="entry name" value="RESPONSE_REGULATORY"/>
    <property type="match status" value="1"/>
</dbReference>
<keyword evidence="3 9" id="KW-0597">Phosphoprotein</keyword>
<reference evidence="13 14" key="1">
    <citation type="submission" date="2024-01" db="EMBL/GenBank/DDBJ databases">
        <title>Mesobacterium rodlantinim sp. nov., isolated from shallow sea hydrothermal systems off Kueishantao Island.</title>
        <authorList>
            <person name="Su Z."/>
            <person name="Tang K."/>
        </authorList>
    </citation>
    <scope>NUCLEOTIDE SEQUENCE [LARGE SCALE GENOMIC DNA]</scope>
    <source>
        <strain evidence="13 14">TK19101</strain>
    </source>
</reference>
<organism evidence="13 14">
    <name type="scientific">Mesobacterium hydrothermale</name>
    <dbReference type="NCBI Taxonomy" id="3111907"/>
    <lineage>
        <taxon>Bacteria</taxon>
        <taxon>Pseudomonadati</taxon>
        <taxon>Pseudomonadota</taxon>
        <taxon>Alphaproteobacteria</taxon>
        <taxon>Rhodobacterales</taxon>
        <taxon>Roseobacteraceae</taxon>
        <taxon>Mesobacterium</taxon>
    </lineage>
</organism>
<keyword evidence="6" id="KW-0418">Kinase</keyword>
<dbReference type="InterPro" id="IPR003661">
    <property type="entry name" value="HisK_dim/P_dom"/>
</dbReference>
<dbReference type="CDD" id="cd00082">
    <property type="entry name" value="HisKA"/>
    <property type="match status" value="1"/>
</dbReference>
<keyword evidence="10" id="KW-1133">Transmembrane helix</keyword>
<dbReference type="InterPro" id="IPR036097">
    <property type="entry name" value="HisK_dim/P_sf"/>
</dbReference>
<dbReference type="Pfam" id="PF02518">
    <property type="entry name" value="HATPase_c"/>
    <property type="match status" value="1"/>
</dbReference>
<dbReference type="PANTHER" id="PTHR43065:SF46">
    <property type="entry name" value="C4-DICARBOXYLATE TRANSPORT SENSOR PROTEIN DCTB"/>
    <property type="match status" value="1"/>
</dbReference>
<name>A0ABU6HL05_9RHOB</name>
<feature type="modified residue" description="4-aspartylphosphate" evidence="9">
    <location>
        <position position="701"/>
    </location>
</feature>
<evidence type="ECO:0000256" key="8">
    <source>
        <dbReference type="ARBA" id="ARBA00023012"/>
    </source>
</evidence>
<evidence type="ECO:0000256" key="4">
    <source>
        <dbReference type="ARBA" id="ARBA00022679"/>
    </source>
</evidence>
<dbReference type="Gene3D" id="1.10.287.130">
    <property type="match status" value="1"/>
</dbReference>
<dbReference type="InterPro" id="IPR013656">
    <property type="entry name" value="PAS_4"/>
</dbReference>
<keyword evidence="14" id="KW-1185">Reference proteome</keyword>
<dbReference type="InterPro" id="IPR003594">
    <property type="entry name" value="HATPase_dom"/>
</dbReference>
<feature type="domain" description="Response regulatory" evidence="12">
    <location>
        <begin position="650"/>
        <end position="766"/>
    </location>
</feature>
<dbReference type="Gene3D" id="3.30.565.10">
    <property type="entry name" value="Histidine kinase-like ATPase, C-terminal domain"/>
    <property type="match status" value="1"/>
</dbReference>
<dbReference type="InterPro" id="IPR001789">
    <property type="entry name" value="Sig_transdc_resp-reg_receiver"/>
</dbReference>
<feature type="transmembrane region" description="Helical" evidence="10">
    <location>
        <begin position="43"/>
        <end position="66"/>
    </location>
</feature>
<dbReference type="EC" id="2.7.13.3" evidence="2"/>
<sequence>MTDQTTQADFSALRGQRPGNRWILALATAIAALAFVADPGAQTVLLASGAATLLALLLLRGLVFLLRRFRDGPALRTVTEFMTADRSVAVLTDLDGAVLAVNGAAAAELDLRPGYGLTRGLGLVIADPGALVLRLRRRLEEGRRAEEAVVLSGGTGRISLHRIGSHRLLWRLDQPESEPSAATPELSAPTFMIGRHGAVLYMNAQARQVIGHRLRSLTEIAGEHPFADGQDRVIETADGPRRFRVAMVDGGAGRMEMVLLPARPPEPVAAPVLSGFNGLPVPILTLSPDGAILSANAEARQLLATESMEGQPLSAYMEGLGRPFDDWLEQVAADGAGRHSDFLRVGRLDEDTFVQVTTMGIRTDDGPQLVAVLTDATELKSLEAQFVQSQKMQAIGQLAGGIAHDFNNLLTAISGHCDLLLLRHDSGDPDYADLIQINQNANRAAALVSQLLAFSRKQNLHPELLDLRTTLSDLTHLLNRLVGEKIKLTLNHDPGLSQIRADKRQLEQVMMNLVVNARDAMPGGGEITVRTECLTLDEAWRRDRVTVPPGDYVRVTVTDQGVGIPADRLEKVFEPFFTTKRTGEGTGLGLSTVYGIVKQTGGFLFVDSVPGSGSTFTLMFRAQHAAKTVALPPPVETPQRPRVIRPGGGVVLLAEDEAPVRAFASRALRLRGFTVIEAASGEQALSALEDPGLVVDVIVSDVIMPGLNGPAWVRKALEARPDVRVVFMSGYAEDVFERGEDVVPGAVFLPKPFSLSELTDTVSAQVA</sequence>
<comment type="catalytic activity">
    <reaction evidence="1">
        <text>ATP + protein L-histidine = ADP + protein N-phospho-L-histidine.</text>
        <dbReference type="EC" id="2.7.13.3"/>
    </reaction>
</comment>
<evidence type="ECO:0000259" key="12">
    <source>
        <dbReference type="PROSITE" id="PS50110"/>
    </source>
</evidence>
<dbReference type="GO" id="GO:0005524">
    <property type="term" value="F:ATP binding"/>
    <property type="evidence" value="ECO:0007669"/>
    <property type="project" value="UniProtKB-KW"/>
</dbReference>
<feature type="domain" description="Histidine kinase" evidence="11">
    <location>
        <begin position="401"/>
        <end position="624"/>
    </location>
</feature>
<dbReference type="PRINTS" id="PR00344">
    <property type="entry name" value="BCTRLSENSOR"/>
</dbReference>
<evidence type="ECO:0000256" key="6">
    <source>
        <dbReference type="ARBA" id="ARBA00022777"/>
    </source>
</evidence>
<dbReference type="SUPFAM" id="SSF47384">
    <property type="entry name" value="Homodimeric domain of signal transducing histidine kinase"/>
    <property type="match status" value="1"/>
</dbReference>
<keyword evidence="5" id="KW-0547">Nucleotide-binding</keyword>
<dbReference type="SUPFAM" id="SSF52172">
    <property type="entry name" value="CheY-like"/>
    <property type="match status" value="1"/>
</dbReference>